<evidence type="ECO:0000256" key="11">
    <source>
        <dbReference type="ARBA" id="ARBA00023136"/>
    </source>
</evidence>
<dbReference type="EMBL" id="BSSQ01000019">
    <property type="protein sequence ID" value="GLX70644.1"/>
    <property type="molecule type" value="Genomic_DNA"/>
</dbReference>
<dbReference type="InterPro" id="IPR003660">
    <property type="entry name" value="HAMP_dom"/>
</dbReference>
<dbReference type="PROSITE" id="PS50885">
    <property type="entry name" value="HAMP"/>
    <property type="match status" value="1"/>
</dbReference>
<feature type="domain" description="HAMP" evidence="15">
    <location>
        <begin position="159"/>
        <end position="210"/>
    </location>
</feature>
<dbReference type="CDD" id="cd06225">
    <property type="entry name" value="HAMP"/>
    <property type="match status" value="1"/>
</dbReference>
<dbReference type="InterPro" id="IPR004358">
    <property type="entry name" value="Sig_transdc_His_kin-like_C"/>
</dbReference>
<dbReference type="RefSeq" id="WP_284241417.1">
    <property type="nucleotide sequence ID" value="NZ_BSSQ01000019.1"/>
</dbReference>
<dbReference type="Pfam" id="PF02518">
    <property type="entry name" value="HATPase_c"/>
    <property type="match status" value="1"/>
</dbReference>
<evidence type="ECO:0000313" key="17">
    <source>
        <dbReference type="Proteomes" id="UP001157114"/>
    </source>
</evidence>
<accession>A0ABQ6GI69</accession>
<dbReference type="Gene3D" id="1.10.287.130">
    <property type="match status" value="1"/>
</dbReference>
<evidence type="ECO:0000256" key="13">
    <source>
        <dbReference type="SAM" id="Phobius"/>
    </source>
</evidence>
<dbReference type="Pfam" id="PF00672">
    <property type="entry name" value="HAMP"/>
    <property type="match status" value="1"/>
</dbReference>
<dbReference type="EC" id="2.7.13.3" evidence="3"/>
<keyword evidence="6" id="KW-0808">Transferase</keyword>
<dbReference type="Proteomes" id="UP001157114">
    <property type="component" value="Unassembled WGS sequence"/>
</dbReference>
<dbReference type="InterPro" id="IPR036097">
    <property type="entry name" value="HisK_dim/P_sf"/>
</dbReference>
<evidence type="ECO:0000256" key="9">
    <source>
        <dbReference type="ARBA" id="ARBA00022840"/>
    </source>
</evidence>
<dbReference type="InterPro" id="IPR003661">
    <property type="entry name" value="HisK_dim/P_dom"/>
</dbReference>
<evidence type="ECO:0000256" key="5">
    <source>
        <dbReference type="ARBA" id="ARBA00022553"/>
    </source>
</evidence>
<name>A0ABQ6GI69_9BACL</name>
<evidence type="ECO:0000256" key="2">
    <source>
        <dbReference type="ARBA" id="ARBA00004651"/>
    </source>
</evidence>
<evidence type="ECO:0000256" key="12">
    <source>
        <dbReference type="SAM" id="Coils"/>
    </source>
</evidence>
<evidence type="ECO:0000256" key="6">
    <source>
        <dbReference type="ARBA" id="ARBA00022679"/>
    </source>
</evidence>
<evidence type="ECO:0000256" key="4">
    <source>
        <dbReference type="ARBA" id="ARBA00022475"/>
    </source>
</evidence>
<dbReference type="InterPro" id="IPR050351">
    <property type="entry name" value="BphY/WalK/GraS-like"/>
</dbReference>
<evidence type="ECO:0000259" key="14">
    <source>
        <dbReference type="PROSITE" id="PS50109"/>
    </source>
</evidence>
<dbReference type="SMART" id="SM00304">
    <property type="entry name" value="HAMP"/>
    <property type="match status" value="1"/>
</dbReference>
<dbReference type="InterPro" id="IPR005467">
    <property type="entry name" value="His_kinase_dom"/>
</dbReference>
<evidence type="ECO:0000256" key="3">
    <source>
        <dbReference type="ARBA" id="ARBA00012438"/>
    </source>
</evidence>
<evidence type="ECO:0000313" key="16">
    <source>
        <dbReference type="EMBL" id="GLX70644.1"/>
    </source>
</evidence>
<reference evidence="16 17" key="1">
    <citation type="submission" date="2023-03" db="EMBL/GenBank/DDBJ databases">
        <title>Draft genome sequence of the bacteria which degrade cell wall of Tricholomamatutake.</title>
        <authorList>
            <person name="Konishi Y."/>
            <person name="Fukuta Y."/>
            <person name="Shirasaka N."/>
        </authorList>
    </citation>
    <scope>NUCLEOTIDE SEQUENCE [LARGE SCALE GENOMIC DNA]</scope>
    <source>
        <strain evidence="17">mu1</strain>
    </source>
</reference>
<keyword evidence="5" id="KW-0597">Phosphoprotein</keyword>
<keyword evidence="4" id="KW-1003">Cell membrane</keyword>
<comment type="catalytic activity">
    <reaction evidence="1">
        <text>ATP + protein L-histidine = ADP + protein N-phospho-L-histidine.</text>
        <dbReference type="EC" id="2.7.13.3"/>
    </reaction>
</comment>
<evidence type="ECO:0000256" key="1">
    <source>
        <dbReference type="ARBA" id="ARBA00000085"/>
    </source>
</evidence>
<dbReference type="Gene3D" id="3.30.565.10">
    <property type="entry name" value="Histidine kinase-like ATPase, C-terminal domain"/>
    <property type="match status" value="1"/>
</dbReference>
<dbReference type="Gene3D" id="6.10.340.10">
    <property type="match status" value="1"/>
</dbReference>
<dbReference type="SUPFAM" id="SSF47384">
    <property type="entry name" value="Homodimeric domain of signal transducing histidine kinase"/>
    <property type="match status" value="1"/>
</dbReference>
<keyword evidence="7" id="KW-0547">Nucleotide-binding</keyword>
<dbReference type="SMART" id="SM00387">
    <property type="entry name" value="HATPase_c"/>
    <property type="match status" value="1"/>
</dbReference>
<comment type="caution">
    <text evidence="16">The sequence shown here is derived from an EMBL/GenBank/DDBJ whole genome shotgun (WGS) entry which is preliminary data.</text>
</comment>
<keyword evidence="17" id="KW-1185">Reference proteome</keyword>
<keyword evidence="10" id="KW-0902">Two-component regulatory system</keyword>
<keyword evidence="9" id="KW-0067">ATP-binding</keyword>
<dbReference type="SUPFAM" id="SSF55874">
    <property type="entry name" value="ATPase domain of HSP90 chaperone/DNA topoisomerase II/histidine kinase"/>
    <property type="match status" value="1"/>
</dbReference>
<dbReference type="PROSITE" id="PS50109">
    <property type="entry name" value="HIS_KIN"/>
    <property type="match status" value="1"/>
</dbReference>
<proteinExistence type="predicted"/>
<dbReference type="SMART" id="SM00388">
    <property type="entry name" value="HisKA"/>
    <property type="match status" value="1"/>
</dbReference>
<keyword evidence="13" id="KW-0812">Transmembrane</keyword>
<dbReference type="SUPFAM" id="SSF158472">
    <property type="entry name" value="HAMP domain-like"/>
    <property type="match status" value="1"/>
</dbReference>
<keyword evidence="8" id="KW-0418">Kinase</keyword>
<evidence type="ECO:0000256" key="7">
    <source>
        <dbReference type="ARBA" id="ARBA00022741"/>
    </source>
</evidence>
<dbReference type="PRINTS" id="PR00344">
    <property type="entry name" value="BCTRLSENSOR"/>
</dbReference>
<keyword evidence="13" id="KW-1133">Transmembrane helix</keyword>
<gene>
    <name evidence="16" type="primary">vanSB</name>
    <name evidence="16" type="ORF">MU1_49900</name>
</gene>
<evidence type="ECO:0000259" key="15">
    <source>
        <dbReference type="PROSITE" id="PS50885"/>
    </source>
</evidence>
<feature type="transmembrane region" description="Helical" evidence="13">
    <location>
        <begin position="6"/>
        <end position="29"/>
    </location>
</feature>
<dbReference type="InterPro" id="IPR036890">
    <property type="entry name" value="HATPase_C_sf"/>
</dbReference>
<dbReference type="CDD" id="cd00082">
    <property type="entry name" value="HisKA"/>
    <property type="match status" value="1"/>
</dbReference>
<keyword evidence="12" id="KW-0175">Coiled coil</keyword>
<protein>
    <recommendedName>
        <fullName evidence="3">histidine kinase</fullName>
        <ecNumber evidence="3">2.7.13.3</ecNumber>
    </recommendedName>
</protein>
<comment type="subcellular location">
    <subcellularLocation>
        <location evidence="2">Cell membrane</location>
        <topology evidence="2">Multi-pass membrane protein</topology>
    </subcellularLocation>
</comment>
<dbReference type="PANTHER" id="PTHR45453:SF3">
    <property type="entry name" value="HISTIDINE KINASE"/>
    <property type="match status" value="1"/>
</dbReference>
<dbReference type="Pfam" id="PF00512">
    <property type="entry name" value="HisKA"/>
    <property type="match status" value="1"/>
</dbReference>
<dbReference type="InterPro" id="IPR003594">
    <property type="entry name" value="HATPase_dom"/>
</dbReference>
<feature type="transmembrane region" description="Helical" evidence="13">
    <location>
        <begin position="139"/>
        <end position="158"/>
    </location>
</feature>
<organism evidence="16 17">
    <name type="scientific">Paenibacillus glycanilyticus</name>
    <dbReference type="NCBI Taxonomy" id="126569"/>
    <lineage>
        <taxon>Bacteria</taxon>
        <taxon>Bacillati</taxon>
        <taxon>Bacillota</taxon>
        <taxon>Bacilli</taxon>
        <taxon>Bacillales</taxon>
        <taxon>Paenibacillaceae</taxon>
        <taxon>Paenibacillus</taxon>
    </lineage>
</organism>
<dbReference type="PANTHER" id="PTHR45453">
    <property type="entry name" value="PHOSPHATE REGULON SENSOR PROTEIN PHOR"/>
    <property type="match status" value="1"/>
</dbReference>
<sequence length="450" mass="50633">MKRNGIFVKVFIYTVVFSTLLVGATAALFSSQIMAYYSGQQLRKISSTYEQLINRSQENADIAVIASQFHERNQTFRFYITDKAGHIAYVTPGANANNREVDLKTEGNSFIVYLGNGYILHVFNDDAFSVKYHALIPRVLVMLIAMLAVCVIGAFVFARQMTKPIQALADNTAKMANLEEVLPLPERQDELGDLARDVHSMYDRLKETISELEDEIMREKELEETQRYFFSAASHELKTPVAATSVLLEGMLANIGEYNNHPKYLRECIKMMDAQSKLISDILEIVSLDDRRIVPVPERLDIKRILADILPHFRTLSEAHNLPIVIGIPDAQTILADSKMLKKALSNVLLNAVQNTPEGGEIRIWSESAESAANDYRLCVLNTGARIDDRILPKLFDPFFRVDKARSRKSERSGLGLAIVRKTLEAMNVDFGLENNSDGVLFWVALPKIS</sequence>
<feature type="coiled-coil region" evidence="12">
    <location>
        <begin position="195"/>
        <end position="225"/>
    </location>
</feature>
<evidence type="ECO:0000256" key="8">
    <source>
        <dbReference type="ARBA" id="ARBA00022777"/>
    </source>
</evidence>
<feature type="domain" description="Histidine kinase" evidence="14">
    <location>
        <begin position="232"/>
        <end position="450"/>
    </location>
</feature>
<evidence type="ECO:0000256" key="10">
    <source>
        <dbReference type="ARBA" id="ARBA00023012"/>
    </source>
</evidence>
<keyword evidence="11 13" id="KW-0472">Membrane</keyword>